<dbReference type="InterPro" id="IPR040449">
    <property type="entry name" value="Peptidase_S66_N"/>
</dbReference>
<protein>
    <recommendedName>
        <fullName evidence="7">LD-carboxypeptidase</fullName>
    </recommendedName>
</protein>
<dbReference type="Pfam" id="PF02016">
    <property type="entry name" value="Peptidase_S66"/>
    <property type="match status" value="1"/>
</dbReference>
<dbReference type="PIRSF" id="PIRSF028757">
    <property type="entry name" value="LD-carboxypeptidase"/>
    <property type="match status" value="1"/>
</dbReference>
<dbReference type="PANTHER" id="PTHR30237">
    <property type="entry name" value="MURAMOYLTETRAPEPTIDE CARBOXYPEPTIDASE"/>
    <property type="match status" value="1"/>
</dbReference>
<feature type="domain" description="LD-carboxypeptidase N-terminal" evidence="3">
    <location>
        <begin position="13"/>
        <end position="130"/>
    </location>
</feature>
<dbReference type="EMBL" id="AQGV01000015">
    <property type="protein sequence ID" value="MBE0370830.1"/>
    <property type="molecule type" value="Genomic_DNA"/>
</dbReference>
<evidence type="ECO:0000256" key="2">
    <source>
        <dbReference type="ARBA" id="ARBA00022801"/>
    </source>
</evidence>
<dbReference type="PANTHER" id="PTHR30237:SF5">
    <property type="entry name" value="CARBOXYPEPTIDASE VC_A0337-RELATED"/>
    <property type="match status" value="1"/>
</dbReference>
<dbReference type="InterPro" id="IPR029062">
    <property type="entry name" value="Class_I_gatase-like"/>
</dbReference>
<comment type="caution">
    <text evidence="5">The sequence shown here is derived from an EMBL/GenBank/DDBJ whole genome shotgun (WGS) entry which is preliminary data.</text>
</comment>
<dbReference type="InterPro" id="IPR027478">
    <property type="entry name" value="LdcA_N"/>
</dbReference>
<dbReference type="Gene3D" id="3.40.50.10740">
    <property type="entry name" value="Class I glutamine amidotransferase-like"/>
    <property type="match status" value="1"/>
</dbReference>
<sequence length="342" mass="37821">MYYPQPLKPGSRIAICAFSSSVPSVCFARLDKAIELLHGYGFEVVEGDTVRNSAQIDPHIRADELTQFLLDEQISAVVPPWGGELAMTILPLLDWQALENASPKWVFGFSDVSTIMTALTTRLGWATLHGSNLMQLSALQTDSLTRNTLDIMSLQQGDEITQYPSTFFEKTNSQSISDPTMIFNLTEPTKWRLLAESETKLATPVIFSGRLLGGCLDTHQHLMQTAFAQLDTFVCSHENDALILYFENAQLNDNAYIRALLGLKFRGVFERASGILIGRNTANDGPNGTHKAVLERALGELNIPIVFDVDISHQPPNMPLINGAHTEVKLLAKRVSVTQHLI</sequence>
<accession>A0ABR9EII9</accession>
<dbReference type="SUPFAM" id="SSF52317">
    <property type="entry name" value="Class I glutamine amidotransferase-like"/>
    <property type="match status" value="1"/>
</dbReference>
<evidence type="ECO:0000259" key="3">
    <source>
        <dbReference type="Pfam" id="PF02016"/>
    </source>
</evidence>
<gene>
    <name evidence="5" type="ORF">PAUR_b0936</name>
</gene>
<proteinExistence type="inferred from homology"/>
<keyword evidence="6" id="KW-1185">Reference proteome</keyword>
<feature type="domain" description="LD-carboxypeptidase C-terminal" evidence="4">
    <location>
        <begin position="208"/>
        <end position="328"/>
    </location>
</feature>
<evidence type="ECO:0008006" key="7">
    <source>
        <dbReference type="Google" id="ProtNLM"/>
    </source>
</evidence>
<dbReference type="SUPFAM" id="SSF141986">
    <property type="entry name" value="LD-carboxypeptidase A C-terminal domain-like"/>
    <property type="match status" value="1"/>
</dbReference>
<dbReference type="Proteomes" id="UP000615755">
    <property type="component" value="Unassembled WGS sequence"/>
</dbReference>
<name>A0ABR9EII9_9GAMM</name>
<organism evidence="5 6">
    <name type="scientific">Pseudoalteromonas aurantia 208</name>
    <dbReference type="NCBI Taxonomy" id="1314867"/>
    <lineage>
        <taxon>Bacteria</taxon>
        <taxon>Pseudomonadati</taxon>
        <taxon>Pseudomonadota</taxon>
        <taxon>Gammaproteobacteria</taxon>
        <taxon>Alteromonadales</taxon>
        <taxon>Pseudoalteromonadaceae</taxon>
        <taxon>Pseudoalteromonas</taxon>
    </lineage>
</organism>
<dbReference type="Gene3D" id="3.50.30.60">
    <property type="entry name" value="LD-carboxypeptidase A C-terminal domain-like"/>
    <property type="match status" value="1"/>
</dbReference>
<comment type="similarity">
    <text evidence="1">Belongs to the peptidase S66 family.</text>
</comment>
<evidence type="ECO:0000259" key="4">
    <source>
        <dbReference type="Pfam" id="PF17676"/>
    </source>
</evidence>
<dbReference type="RefSeq" id="WP_192509869.1">
    <property type="nucleotide sequence ID" value="NZ_AQGV01000015.1"/>
</dbReference>
<reference evidence="5 6" key="1">
    <citation type="submission" date="2015-03" db="EMBL/GenBank/DDBJ databases">
        <title>Genome sequence of Pseudoalteromonas aurantia.</title>
        <authorList>
            <person name="Xie B.-B."/>
            <person name="Rong J.-C."/>
            <person name="Qin Q.-L."/>
            <person name="Zhang Y.-Z."/>
        </authorList>
    </citation>
    <scope>NUCLEOTIDE SEQUENCE [LARGE SCALE GENOMIC DNA]</scope>
    <source>
        <strain evidence="5 6">208</strain>
    </source>
</reference>
<dbReference type="Pfam" id="PF17676">
    <property type="entry name" value="Peptidase_S66C"/>
    <property type="match status" value="1"/>
</dbReference>
<evidence type="ECO:0000313" key="5">
    <source>
        <dbReference type="EMBL" id="MBE0370830.1"/>
    </source>
</evidence>
<dbReference type="InterPro" id="IPR003507">
    <property type="entry name" value="S66_fam"/>
</dbReference>
<keyword evidence="2" id="KW-0378">Hydrolase</keyword>
<evidence type="ECO:0000313" key="6">
    <source>
        <dbReference type="Proteomes" id="UP000615755"/>
    </source>
</evidence>
<dbReference type="CDD" id="cd07062">
    <property type="entry name" value="Peptidase_S66_mccF_like"/>
    <property type="match status" value="1"/>
</dbReference>
<evidence type="ECO:0000256" key="1">
    <source>
        <dbReference type="ARBA" id="ARBA00010233"/>
    </source>
</evidence>
<dbReference type="InterPro" id="IPR027461">
    <property type="entry name" value="Carboxypeptidase_A_C_sf"/>
</dbReference>
<dbReference type="InterPro" id="IPR040921">
    <property type="entry name" value="Peptidase_S66C"/>
</dbReference>